<evidence type="ECO:0000256" key="4">
    <source>
        <dbReference type="PROSITE-ProRule" id="PRU01024"/>
    </source>
</evidence>
<dbReference type="PROSITE" id="PS01231">
    <property type="entry name" value="TRMA_2"/>
    <property type="match status" value="1"/>
</dbReference>
<feature type="active site" description="Nucleophile" evidence="4">
    <location>
        <position position="396"/>
    </location>
</feature>
<keyword evidence="3 4" id="KW-0949">S-adenosyl-L-methionine</keyword>
<dbReference type="PROSITE" id="PS50926">
    <property type="entry name" value="TRAM"/>
    <property type="match status" value="1"/>
</dbReference>
<dbReference type="EMBL" id="CP036164">
    <property type="protein sequence ID" value="QBF46146.1"/>
    <property type="molecule type" value="Genomic_DNA"/>
</dbReference>
<keyword evidence="8" id="KW-1185">Reference proteome</keyword>
<accession>A0A4P6MTD8</accession>
<feature type="region of interest" description="Disordered" evidence="5">
    <location>
        <begin position="332"/>
        <end position="357"/>
    </location>
</feature>
<protein>
    <submittedName>
        <fullName evidence="7">Class I SAM-dependent RNA methyltransferase</fullName>
    </submittedName>
</protein>
<evidence type="ECO:0000313" key="8">
    <source>
        <dbReference type="Proteomes" id="UP000290408"/>
    </source>
</evidence>
<dbReference type="Gene3D" id="2.40.50.140">
    <property type="entry name" value="Nucleic acid-binding proteins"/>
    <property type="match status" value="1"/>
</dbReference>
<keyword evidence="1 4" id="KW-0489">Methyltransferase</keyword>
<dbReference type="PROSITE" id="PS51687">
    <property type="entry name" value="SAM_MT_RNA_M5U"/>
    <property type="match status" value="1"/>
</dbReference>
<dbReference type="AlphaFoldDB" id="A0A4P6MTD8"/>
<dbReference type="InterPro" id="IPR012340">
    <property type="entry name" value="NA-bd_OB-fold"/>
</dbReference>
<dbReference type="Pfam" id="PF01938">
    <property type="entry name" value="TRAM"/>
    <property type="match status" value="1"/>
</dbReference>
<feature type="domain" description="TRAM" evidence="6">
    <location>
        <begin position="8"/>
        <end position="68"/>
    </location>
</feature>
<dbReference type="InterPro" id="IPR002792">
    <property type="entry name" value="TRAM_dom"/>
</dbReference>
<evidence type="ECO:0000256" key="5">
    <source>
        <dbReference type="SAM" id="MobiDB-lite"/>
    </source>
</evidence>
<dbReference type="KEGG" id="jli:EXU32_07700"/>
<reference evidence="7 8" key="1">
    <citation type="submission" date="2019-02" db="EMBL/GenBank/DDBJ databases">
        <title>Genomic data mining of an Antarctic deep-sea actinobacterium, Janibacterlimosus P3-3-X1.</title>
        <authorList>
            <person name="Liao L."/>
            <person name="Chen B."/>
        </authorList>
    </citation>
    <scope>NUCLEOTIDE SEQUENCE [LARGE SCALE GENOMIC DNA]</scope>
    <source>
        <strain evidence="7 8">P3-3-X1</strain>
    </source>
</reference>
<dbReference type="Gene3D" id="3.40.50.150">
    <property type="entry name" value="Vaccinia Virus protein VP39"/>
    <property type="match status" value="2"/>
</dbReference>
<evidence type="ECO:0000259" key="6">
    <source>
        <dbReference type="PROSITE" id="PS50926"/>
    </source>
</evidence>
<feature type="binding site" evidence="4">
    <location>
        <position position="246"/>
    </location>
    <ligand>
        <name>S-adenosyl-L-methionine</name>
        <dbReference type="ChEBI" id="CHEBI:59789"/>
    </ligand>
</feature>
<dbReference type="Gene3D" id="2.40.50.1070">
    <property type="match status" value="1"/>
</dbReference>
<evidence type="ECO:0000313" key="7">
    <source>
        <dbReference type="EMBL" id="QBF46146.1"/>
    </source>
</evidence>
<dbReference type="InterPro" id="IPR029063">
    <property type="entry name" value="SAM-dependent_MTases_sf"/>
</dbReference>
<feature type="compositionally biased region" description="Basic residues" evidence="5">
    <location>
        <begin position="343"/>
        <end position="353"/>
    </location>
</feature>
<dbReference type="Proteomes" id="UP000290408">
    <property type="component" value="Chromosome"/>
</dbReference>
<comment type="similarity">
    <text evidence="4">Belongs to the class I-like SAM-binding methyltransferase superfamily. RNA M5U methyltransferase family.</text>
</comment>
<dbReference type="PANTHER" id="PTHR11061">
    <property type="entry name" value="RNA M5U METHYLTRANSFERASE"/>
    <property type="match status" value="1"/>
</dbReference>
<dbReference type="OrthoDB" id="9804590at2"/>
<name>A0A4P6MTD8_9MICO</name>
<dbReference type="GO" id="GO:0070041">
    <property type="term" value="F:rRNA (uridine-C5-)-methyltransferase activity"/>
    <property type="evidence" value="ECO:0007669"/>
    <property type="project" value="TreeGrafter"/>
</dbReference>
<dbReference type="InterPro" id="IPR030391">
    <property type="entry name" value="MeTrfase_TrmA_CS"/>
</dbReference>
<dbReference type="SUPFAM" id="SSF53335">
    <property type="entry name" value="S-adenosyl-L-methionine-dependent methyltransferases"/>
    <property type="match status" value="1"/>
</dbReference>
<proteinExistence type="inferred from homology"/>
<feature type="binding site" evidence="4">
    <location>
        <position position="369"/>
    </location>
    <ligand>
        <name>S-adenosyl-L-methionine</name>
        <dbReference type="ChEBI" id="CHEBI:59789"/>
    </ligand>
</feature>
<organism evidence="7 8">
    <name type="scientific">Janibacter limosus</name>
    <dbReference type="NCBI Taxonomy" id="53458"/>
    <lineage>
        <taxon>Bacteria</taxon>
        <taxon>Bacillati</taxon>
        <taxon>Actinomycetota</taxon>
        <taxon>Actinomycetes</taxon>
        <taxon>Micrococcales</taxon>
        <taxon>Intrasporangiaceae</taxon>
        <taxon>Janibacter</taxon>
    </lineage>
</organism>
<dbReference type="GO" id="GO:0070475">
    <property type="term" value="P:rRNA base methylation"/>
    <property type="evidence" value="ECO:0007669"/>
    <property type="project" value="TreeGrafter"/>
</dbReference>
<dbReference type="Pfam" id="PF05958">
    <property type="entry name" value="tRNA_U5-meth_tr"/>
    <property type="match status" value="1"/>
</dbReference>
<evidence type="ECO:0000256" key="3">
    <source>
        <dbReference type="ARBA" id="ARBA00022691"/>
    </source>
</evidence>
<feature type="binding site" evidence="4">
    <location>
        <position position="299"/>
    </location>
    <ligand>
        <name>S-adenosyl-L-methionine</name>
        <dbReference type="ChEBI" id="CHEBI:59789"/>
    </ligand>
</feature>
<dbReference type="RefSeq" id="WP_130629371.1">
    <property type="nucleotide sequence ID" value="NZ_CP036164.1"/>
</dbReference>
<dbReference type="STRING" id="1216970.GCA_001570985_02290"/>
<evidence type="ECO:0000256" key="2">
    <source>
        <dbReference type="ARBA" id="ARBA00022679"/>
    </source>
</evidence>
<dbReference type="PANTHER" id="PTHR11061:SF30">
    <property type="entry name" value="TRNA (URACIL(54)-C(5))-METHYLTRANSFERASE"/>
    <property type="match status" value="1"/>
</dbReference>
<gene>
    <name evidence="7" type="ORF">EXU32_07700</name>
</gene>
<keyword evidence="2 4" id="KW-0808">Transferase</keyword>
<dbReference type="SUPFAM" id="SSF50249">
    <property type="entry name" value="Nucleic acid-binding proteins"/>
    <property type="match status" value="1"/>
</dbReference>
<dbReference type="InterPro" id="IPR010280">
    <property type="entry name" value="U5_MeTrfase_fam"/>
</dbReference>
<sequence>MSEPAADDLTVGDEIDVEVGPVAHGGHCVARHEGRVLFVRHTLPGERVRVRITEGGPGDRFLRADAVTVTEASEHRVDVRCPVAGPGGCGGCDFQHVATGHQRDLKAGVVAEQLQRLAGLERQVVVEPLDDADGLRYRTRVEFAVADGKVGLRRHRSHDIVPLTGCPIAVPGIDEALTETLAETAQAKGALAGIAALDVVVPSAEEDTVVVEVPADAPTPPITVTERVATPAGERVMGVDARGFWQVHRDAPRAFVEAVLVAADVQEGERVLDLYCGVGLFSGPLAEAVGPDGQLVAVESDRRAVDHLRDNLGATPQALVVPGRVDDLFGIARKGPKGSKGGRNGRGRSRGRTARSDLLPPSADVVVIDPPRTGAGREIVTALTSLRPRRLVYVACDPAALARDTAYLADLGFEMTGLRAFDAFPMTHHVECVATFEAKGAAPAP</sequence>
<feature type="binding site" evidence="4">
    <location>
        <position position="275"/>
    </location>
    <ligand>
        <name>S-adenosyl-L-methionine</name>
        <dbReference type="ChEBI" id="CHEBI:59789"/>
    </ligand>
</feature>
<evidence type="ECO:0000256" key="1">
    <source>
        <dbReference type="ARBA" id="ARBA00022603"/>
    </source>
</evidence>